<dbReference type="Pfam" id="PF24494">
    <property type="entry name" value="DUF7587"/>
    <property type="match status" value="1"/>
</dbReference>
<evidence type="ECO:0000313" key="3">
    <source>
        <dbReference type="EMBL" id="RWA07112.1"/>
    </source>
</evidence>
<dbReference type="AlphaFoldDB" id="A0A439CY07"/>
<dbReference type="Proteomes" id="UP000286045">
    <property type="component" value="Unassembled WGS sequence"/>
</dbReference>
<sequence>MEVPTETFSIPIFHMKPVLDYSDRPGYGAFLVKSQIEPHIKYKLWWTEQEHMELRNLYEDIPEFHKDNRCGGFVTGYPLTHRSEQICTCAGPERPEVLYRVVHDEQPHEGLKARGHGLIEPTPLFFQLLVVKHLIWQCRIPSPFLSATNSRAKVGRLMKVLEKHGCTGIRVVKFRSGGPGWDHGKQRLFHVPSLVKRLKYPVKYYMKSEYILESHIPPESIIETTSMEDFDTQRVPKKRKREDGDAAKRRRYGYP</sequence>
<dbReference type="InterPro" id="IPR056009">
    <property type="entry name" value="DUF7587"/>
</dbReference>
<name>A0A439CY07_9PEZI</name>
<organism evidence="3 4">
    <name type="scientific">Xylaria grammica</name>
    <dbReference type="NCBI Taxonomy" id="363999"/>
    <lineage>
        <taxon>Eukaryota</taxon>
        <taxon>Fungi</taxon>
        <taxon>Dikarya</taxon>
        <taxon>Ascomycota</taxon>
        <taxon>Pezizomycotina</taxon>
        <taxon>Sordariomycetes</taxon>
        <taxon>Xylariomycetidae</taxon>
        <taxon>Xylariales</taxon>
        <taxon>Xylariaceae</taxon>
        <taxon>Xylaria</taxon>
    </lineage>
</organism>
<feature type="domain" description="DUF7587" evidence="2">
    <location>
        <begin position="122"/>
        <end position="229"/>
    </location>
</feature>
<protein>
    <recommendedName>
        <fullName evidence="2">DUF7587 domain-containing protein</fullName>
    </recommendedName>
</protein>
<reference evidence="3 4" key="1">
    <citation type="submission" date="2018-12" db="EMBL/GenBank/DDBJ databases">
        <title>Draft genome sequence of Xylaria grammica IHI A82.</title>
        <authorList>
            <person name="Buettner E."/>
            <person name="Kellner H."/>
        </authorList>
    </citation>
    <scope>NUCLEOTIDE SEQUENCE [LARGE SCALE GENOMIC DNA]</scope>
    <source>
        <strain evidence="3 4">IHI A82</strain>
    </source>
</reference>
<evidence type="ECO:0000313" key="4">
    <source>
        <dbReference type="Proteomes" id="UP000286045"/>
    </source>
</evidence>
<dbReference type="EMBL" id="RYZI01000281">
    <property type="protein sequence ID" value="RWA07112.1"/>
    <property type="molecule type" value="Genomic_DNA"/>
</dbReference>
<keyword evidence="4" id="KW-1185">Reference proteome</keyword>
<evidence type="ECO:0000259" key="2">
    <source>
        <dbReference type="Pfam" id="PF24494"/>
    </source>
</evidence>
<comment type="caution">
    <text evidence="3">The sequence shown here is derived from an EMBL/GenBank/DDBJ whole genome shotgun (WGS) entry which is preliminary data.</text>
</comment>
<feature type="region of interest" description="Disordered" evidence="1">
    <location>
        <begin position="227"/>
        <end position="255"/>
    </location>
</feature>
<evidence type="ECO:0000256" key="1">
    <source>
        <dbReference type="SAM" id="MobiDB-lite"/>
    </source>
</evidence>
<proteinExistence type="predicted"/>
<accession>A0A439CY07</accession>
<gene>
    <name evidence="3" type="ORF">EKO27_g7991</name>
</gene>